<dbReference type="AlphaFoldDB" id="A0A3N0IM39"/>
<dbReference type="Gene3D" id="3.30.70.2700">
    <property type="match status" value="1"/>
</dbReference>
<evidence type="ECO:0000256" key="1">
    <source>
        <dbReference type="SAM" id="MobiDB-lite"/>
    </source>
</evidence>
<protein>
    <submittedName>
        <fullName evidence="2">FAD-dependent oxidoreductase</fullName>
    </submittedName>
</protein>
<accession>A0A3N0IM39</accession>
<feature type="non-terminal residue" evidence="2">
    <location>
        <position position="115"/>
    </location>
</feature>
<sequence>MLEVSNVKLPLDAGLPDGEALVRAAAAAALGVAARDVAEVRVLKRSVDARKKRDVHFVATLGVELVDAAAEDRAAAAASARDGAGAVAGTHVKRHEPYEPLDVPSCAGSSRAAAE</sequence>
<dbReference type="EMBL" id="QICC01000195">
    <property type="protein sequence ID" value="RNM38015.1"/>
    <property type="molecule type" value="Genomic_DNA"/>
</dbReference>
<feature type="region of interest" description="Disordered" evidence="1">
    <location>
        <begin position="85"/>
        <end position="115"/>
    </location>
</feature>
<reference evidence="3" key="1">
    <citation type="submission" date="2018-05" db="EMBL/GenBank/DDBJ databases">
        <title>Genome Sequencing of selected type strains of the family Eggerthellaceae.</title>
        <authorList>
            <person name="Danylec N."/>
            <person name="Stoll D.A."/>
            <person name="Doetsch A."/>
            <person name="Huch M."/>
        </authorList>
    </citation>
    <scope>NUCLEOTIDE SEQUENCE [LARGE SCALE GENOMIC DNA]</scope>
    <source>
        <strain evidence="3">DSM 16107</strain>
    </source>
</reference>
<dbReference type="Proteomes" id="UP000270112">
    <property type="component" value="Unassembled WGS sequence"/>
</dbReference>
<evidence type="ECO:0000313" key="3">
    <source>
        <dbReference type="Proteomes" id="UP000270112"/>
    </source>
</evidence>
<name>A0A3N0IM39_9ACTN</name>
<organism evidence="2 3">
    <name type="scientific">Eggerthella sinensis</name>
    <dbReference type="NCBI Taxonomy" id="242230"/>
    <lineage>
        <taxon>Bacteria</taxon>
        <taxon>Bacillati</taxon>
        <taxon>Actinomycetota</taxon>
        <taxon>Coriobacteriia</taxon>
        <taxon>Eggerthellales</taxon>
        <taxon>Eggerthellaceae</taxon>
        <taxon>Eggerthella</taxon>
    </lineage>
</organism>
<gene>
    <name evidence="2" type="ORF">DMP09_17805</name>
</gene>
<comment type="caution">
    <text evidence="2">The sequence shown here is derived from an EMBL/GenBank/DDBJ whole genome shotgun (WGS) entry which is preliminary data.</text>
</comment>
<proteinExistence type="predicted"/>
<evidence type="ECO:0000313" key="2">
    <source>
        <dbReference type="EMBL" id="RNM38015.1"/>
    </source>
</evidence>